<sequence>MAYLTKSKNILTIALIFFAVFAIFISKTGIVLAASWGDLRITEVLYDANNTAEWIELYNPTNNNITISQDWKYYDITTNSNGETLFQNNSCKNASSSCTYTNFSNVSIEPGGYILLISCTGANCTNLTVNGINITNHCTAVFVGKFQLNNKGTTNRITDNESNIIDNLIIPKKATSKNYTYEKIFLDGWNDVSNWKQSAYMYGTPCGANSVSPTINTNTSLSCGINLEQNISTRNYWRAGETFLANAFFNTGGFWNPLNISFNVKLSALNQNNNTINLGFDNVSATENQTNETSLSFVIPNITNQIYNLTQTVSNLFYWRDNGNSCNMVYKNNQTSCDNCSCVLDLSFEVLKTLNASVKISTDKQIYSNLNDLICINEDNSYILNSEHSNTNLTGNISYYIVNSTNKTDYNAPSNNVNISPNTNETINETNCFNTTNLSSGQYKLCVEVYDSYNTTNITKEDTFGRQI</sequence>
<comment type="caution">
    <text evidence="2">The sequence shown here is derived from an EMBL/GenBank/DDBJ whole genome shotgun (WGS) entry which is preliminary data.</text>
</comment>
<evidence type="ECO:0000313" key="2">
    <source>
        <dbReference type="EMBL" id="PIN66821.1"/>
    </source>
</evidence>
<dbReference type="AlphaFoldDB" id="A0A2G9LJX1"/>
<evidence type="ECO:0000259" key="1">
    <source>
        <dbReference type="PROSITE" id="PS51841"/>
    </source>
</evidence>
<name>A0A2G9LJX1_HUBC1</name>
<accession>A0A2G9LJX1</accession>
<dbReference type="PROSITE" id="PS51841">
    <property type="entry name" value="LTD"/>
    <property type="match status" value="1"/>
</dbReference>
<dbReference type="Proteomes" id="UP000229789">
    <property type="component" value="Unassembled WGS sequence"/>
</dbReference>
<dbReference type="Pfam" id="PF00932">
    <property type="entry name" value="LTD"/>
    <property type="match status" value="1"/>
</dbReference>
<reference evidence="2 3" key="1">
    <citation type="submission" date="2017-09" db="EMBL/GenBank/DDBJ databases">
        <title>Depth-based differentiation of microbial function through sediment-hosted aquifers and enrichment of novel symbionts in the deep terrestrial subsurface.</title>
        <authorList>
            <person name="Probst A.J."/>
            <person name="Ladd B."/>
            <person name="Jarett J.K."/>
            <person name="Geller-Mcgrath D.E."/>
            <person name="Sieber C.M."/>
            <person name="Emerson J.B."/>
            <person name="Anantharaman K."/>
            <person name="Thomas B.C."/>
            <person name="Malmstrom R."/>
            <person name="Stieglmeier M."/>
            <person name="Klingl A."/>
            <person name="Woyke T."/>
            <person name="Ryan C.M."/>
            <person name="Banfield J.F."/>
        </authorList>
    </citation>
    <scope>NUCLEOTIDE SEQUENCE [LARGE SCALE GENOMIC DNA]</scope>
    <source>
        <strain evidence="2">CG18_big_fil_WC_8_21_14_2_50_31_19</strain>
    </source>
</reference>
<proteinExistence type="predicted"/>
<gene>
    <name evidence="2" type="ORF">COW69_00315</name>
</gene>
<feature type="non-terminal residue" evidence="2">
    <location>
        <position position="468"/>
    </location>
</feature>
<protein>
    <recommendedName>
        <fullName evidence="1">LTD domain-containing protein</fullName>
    </recommendedName>
</protein>
<dbReference type="InterPro" id="IPR001322">
    <property type="entry name" value="Lamin_tail_dom"/>
</dbReference>
<organism evidence="2 3">
    <name type="scientific">Huberarchaeum crystalense</name>
    <dbReference type="NCBI Taxonomy" id="2014257"/>
    <lineage>
        <taxon>Archaea</taxon>
        <taxon>Candidatus Huberarchaeota</taxon>
        <taxon>Candidatus Huberarchaeia</taxon>
        <taxon>Candidatus Huberarchaeales</taxon>
        <taxon>Candidatus Huberarchaeaceae</taxon>
        <taxon>Candidatus Huberarchaeum</taxon>
    </lineage>
</organism>
<evidence type="ECO:0000313" key="3">
    <source>
        <dbReference type="Proteomes" id="UP000229789"/>
    </source>
</evidence>
<dbReference type="EMBL" id="PCUF01000001">
    <property type="protein sequence ID" value="PIN66821.1"/>
    <property type="molecule type" value="Genomic_DNA"/>
</dbReference>
<feature type="domain" description="LTD" evidence="1">
    <location>
        <begin position="27"/>
        <end position="172"/>
    </location>
</feature>